<evidence type="ECO:0000313" key="1">
    <source>
        <dbReference type="EMBL" id="KAJ1894731.1"/>
    </source>
</evidence>
<reference evidence="1" key="1">
    <citation type="submission" date="2022-07" db="EMBL/GenBank/DDBJ databases">
        <title>Phylogenomic reconstructions and comparative analyses of Kickxellomycotina fungi.</title>
        <authorList>
            <person name="Reynolds N.K."/>
            <person name="Stajich J.E."/>
            <person name="Barry K."/>
            <person name="Grigoriev I.V."/>
            <person name="Crous P."/>
            <person name="Smith M.E."/>
        </authorList>
    </citation>
    <scope>NUCLEOTIDE SEQUENCE</scope>
    <source>
        <strain evidence="1">Benny 63K</strain>
    </source>
</reference>
<comment type="caution">
    <text evidence="1">The sequence shown here is derived from an EMBL/GenBank/DDBJ whole genome shotgun (WGS) entry which is preliminary data.</text>
</comment>
<name>A0ACC1IFX3_9FUNG</name>
<keyword evidence="2" id="KW-1185">Reference proteome</keyword>
<gene>
    <name evidence="1" type="primary">RPC82_2</name>
    <name evidence="1" type="ORF">LPJ66_005009</name>
</gene>
<sequence length="418" mass="45923">MFTQQVELCRRIVLEHYGPIVETVAALLIHEGRLPLGLILRKTKLTALNVRQSLAVLIQHGIATHAEAKEGARTSIFYAVNIKAILRLQRAGLYLALVEERMGKDGLAAFRTIMANGAMSIGSVRDILGIKKTSKSAAKLKFDNVVAKLVRERFITAVTPKDTVTKVDRVMQEETKMVDAMDIPPTAKQLMEIRRTIKERDDVEYFSSSVVGIKRAAPLDTYGDRPSKMHVQIGLDGLPMGIAGDTSTAGAEEDTVDDKQCFRAYYDRLDVLLRNQQIVNFFTEKYNVGAGAVVKAILRVSEPHTRTCREKISDVVSASQVIQNIAADAPLGDSVDTGSDMFYEKLGSANASSGKGPTSELSQTKRNEIAFALLEVLHADSSGIVVKVEERGAGQYRVNFERASATLRDQVLDDLVQE</sequence>
<accession>A0ACC1IFX3</accession>
<organism evidence="1 2">
    <name type="scientific">Kickxella alabastrina</name>
    <dbReference type="NCBI Taxonomy" id="61397"/>
    <lineage>
        <taxon>Eukaryota</taxon>
        <taxon>Fungi</taxon>
        <taxon>Fungi incertae sedis</taxon>
        <taxon>Zoopagomycota</taxon>
        <taxon>Kickxellomycotina</taxon>
        <taxon>Kickxellomycetes</taxon>
        <taxon>Kickxellales</taxon>
        <taxon>Kickxellaceae</taxon>
        <taxon>Kickxella</taxon>
    </lineage>
</organism>
<dbReference type="Proteomes" id="UP001150581">
    <property type="component" value="Unassembled WGS sequence"/>
</dbReference>
<feature type="non-terminal residue" evidence="1">
    <location>
        <position position="418"/>
    </location>
</feature>
<evidence type="ECO:0000313" key="2">
    <source>
        <dbReference type="Proteomes" id="UP001150581"/>
    </source>
</evidence>
<proteinExistence type="predicted"/>
<dbReference type="EMBL" id="JANBPG010000655">
    <property type="protein sequence ID" value="KAJ1894731.1"/>
    <property type="molecule type" value="Genomic_DNA"/>
</dbReference>
<protein>
    <submittedName>
        <fullName evidence="1">RNA polymerase III subunit C82</fullName>
    </submittedName>
</protein>